<reference evidence="1 2" key="1">
    <citation type="submission" date="2018-04" db="EMBL/GenBank/DDBJ databases">
        <title>Genomic Encyclopedia of Archaeal and Bacterial Type Strains, Phase II (KMG-II): from individual species to whole genera.</title>
        <authorList>
            <person name="Goeker M."/>
        </authorList>
    </citation>
    <scope>NUCLEOTIDE SEQUENCE [LARGE SCALE GENOMIC DNA]</scope>
    <source>
        <strain evidence="1 2">DSM 100434</strain>
    </source>
</reference>
<dbReference type="AlphaFoldDB" id="A0A2T5HW41"/>
<name>A0A2T5HW41_9RHOB</name>
<gene>
    <name evidence="1" type="ORF">C8N42_101227</name>
</gene>
<evidence type="ECO:0000313" key="1">
    <source>
        <dbReference type="EMBL" id="PTQ75688.1"/>
    </source>
</evidence>
<protein>
    <submittedName>
        <fullName evidence="1">Uncharacterized protein</fullName>
    </submittedName>
</protein>
<comment type="caution">
    <text evidence="1">The sequence shown here is derived from an EMBL/GenBank/DDBJ whole genome shotgun (WGS) entry which is preliminary data.</text>
</comment>
<organism evidence="1 2">
    <name type="scientific">Celeribacter persicus</name>
    <dbReference type="NCBI Taxonomy" id="1651082"/>
    <lineage>
        <taxon>Bacteria</taxon>
        <taxon>Pseudomonadati</taxon>
        <taxon>Pseudomonadota</taxon>
        <taxon>Alphaproteobacteria</taxon>
        <taxon>Rhodobacterales</taxon>
        <taxon>Roseobacteraceae</taxon>
        <taxon>Celeribacter</taxon>
    </lineage>
</organism>
<dbReference type="RefSeq" id="WP_170109152.1">
    <property type="nucleotide sequence ID" value="NZ_QAOH01000001.1"/>
</dbReference>
<keyword evidence="2" id="KW-1185">Reference proteome</keyword>
<sequence>MKNRRWMKSMIAEAKKTEVEMPWTRGVRRTAFIEKKVGKPAWRASA</sequence>
<proteinExistence type="predicted"/>
<accession>A0A2T5HW41</accession>
<evidence type="ECO:0000313" key="2">
    <source>
        <dbReference type="Proteomes" id="UP000244077"/>
    </source>
</evidence>
<dbReference type="EMBL" id="QAOH01000001">
    <property type="protein sequence ID" value="PTQ75688.1"/>
    <property type="molecule type" value="Genomic_DNA"/>
</dbReference>
<dbReference type="Proteomes" id="UP000244077">
    <property type="component" value="Unassembled WGS sequence"/>
</dbReference>